<dbReference type="OrthoDB" id="6133115at2759"/>
<keyword evidence="4" id="KW-1185">Reference proteome</keyword>
<dbReference type="AlphaFoldDB" id="A0A9P0BCP7"/>
<dbReference type="PANTHER" id="PTHR45740:SF2">
    <property type="entry name" value="POLY [ADP-RIBOSE] POLYMERASE"/>
    <property type="match status" value="1"/>
</dbReference>
<dbReference type="PANTHER" id="PTHR45740">
    <property type="entry name" value="POLY [ADP-RIBOSE] POLYMERASE"/>
    <property type="match status" value="1"/>
</dbReference>
<evidence type="ECO:0000313" key="3">
    <source>
        <dbReference type="EMBL" id="CAH0560260.1"/>
    </source>
</evidence>
<dbReference type="Gene3D" id="3.90.228.10">
    <property type="match status" value="1"/>
</dbReference>
<keyword evidence="1" id="KW-0328">Glycosyltransferase</keyword>
<gene>
    <name evidence="3" type="ORF">MELIAE_LOCUS10042</name>
</gene>
<sequence>MNDLSSGIESLQLSSRSVEETKIIRKNHAFLRDVLLFAPEFGSWKNQTFDKPFHLVLGKFPSVNERFDGTMRLRNYTVQNVVRVENPFLLAQYYLKKIQIEKRNATVGEKKYFHGTKGHNVVPICLNNFNWRKVVTGKFGHGISFSPRSDYSRHSCSFMFNLEKSEIKKYLFAYDNEISDYYYAMFYVKVLQGNEHYGSHHTFVPNPGYDTTTNGKGTVYVKYEDAEFYPEYIVLMT</sequence>
<organism evidence="3 4">
    <name type="scientific">Brassicogethes aeneus</name>
    <name type="common">Rape pollen beetle</name>
    <name type="synonym">Meligethes aeneus</name>
    <dbReference type="NCBI Taxonomy" id="1431903"/>
    <lineage>
        <taxon>Eukaryota</taxon>
        <taxon>Metazoa</taxon>
        <taxon>Ecdysozoa</taxon>
        <taxon>Arthropoda</taxon>
        <taxon>Hexapoda</taxon>
        <taxon>Insecta</taxon>
        <taxon>Pterygota</taxon>
        <taxon>Neoptera</taxon>
        <taxon>Endopterygota</taxon>
        <taxon>Coleoptera</taxon>
        <taxon>Polyphaga</taxon>
        <taxon>Cucujiformia</taxon>
        <taxon>Nitidulidae</taxon>
        <taxon>Meligethinae</taxon>
        <taxon>Brassicogethes</taxon>
    </lineage>
</organism>
<dbReference type="EC" id="2.4.2.-" evidence="1"/>
<name>A0A9P0BCP7_BRAAE</name>
<dbReference type="GO" id="GO:0005634">
    <property type="term" value="C:nucleus"/>
    <property type="evidence" value="ECO:0007669"/>
    <property type="project" value="TreeGrafter"/>
</dbReference>
<dbReference type="SUPFAM" id="SSF56399">
    <property type="entry name" value="ADP-ribosylation"/>
    <property type="match status" value="1"/>
</dbReference>
<dbReference type="Pfam" id="PF00644">
    <property type="entry name" value="PARP"/>
    <property type="match status" value="1"/>
</dbReference>
<evidence type="ECO:0000256" key="1">
    <source>
        <dbReference type="RuleBase" id="RU362114"/>
    </source>
</evidence>
<evidence type="ECO:0000313" key="4">
    <source>
        <dbReference type="Proteomes" id="UP001154078"/>
    </source>
</evidence>
<dbReference type="Proteomes" id="UP001154078">
    <property type="component" value="Chromosome 7"/>
</dbReference>
<protein>
    <recommendedName>
        <fullName evidence="1">Poly [ADP-ribose] polymerase</fullName>
        <shortName evidence="1">PARP</shortName>
        <ecNumber evidence="1">2.4.2.-</ecNumber>
    </recommendedName>
</protein>
<dbReference type="PROSITE" id="PS51059">
    <property type="entry name" value="PARP_CATALYTIC"/>
    <property type="match status" value="1"/>
</dbReference>
<feature type="domain" description="PARP catalytic" evidence="2">
    <location>
        <begin position="1"/>
        <end position="237"/>
    </location>
</feature>
<evidence type="ECO:0000259" key="2">
    <source>
        <dbReference type="PROSITE" id="PS51059"/>
    </source>
</evidence>
<dbReference type="InterPro" id="IPR051712">
    <property type="entry name" value="ARTD-AVP"/>
</dbReference>
<keyword evidence="1" id="KW-0520">NAD</keyword>
<reference evidence="3" key="1">
    <citation type="submission" date="2021-12" db="EMBL/GenBank/DDBJ databases">
        <authorList>
            <person name="King R."/>
        </authorList>
    </citation>
    <scope>NUCLEOTIDE SEQUENCE</scope>
</reference>
<dbReference type="InterPro" id="IPR012317">
    <property type="entry name" value="Poly(ADP-ribose)pol_cat_dom"/>
</dbReference>
<dbReference type="EMBL" id="OV121138">
    <property type="protein sequence ID" value="CAH0560260.1"/>
    <property type="molecule type" value="Genomic_DNA"/>
</dbReference>
<keyword evidence="1" id="KW-0808">Transferase</keyword>
<dbReference type="GO" id="GO:0003950">
    <property type="term" value="F:NAD+ poly-ADP-ribosyltransferase activity"/>
    <property type="evidence" value="ECO:0007669"/>
    <property type="project" value="UniProtKB-UniRule"/>
</dbReference>
<accession>A0A9P0BCP7</accession>
<dbReference type="GO" id="GO:1990404">
    <property type="term" value="F:NAD+-protein mono-ADP-ribosyltransferase activity"/>
    <property type="evidence" value="ECO:0007669"/>
    <property type="project" value="TreeGrafter"/>
</dbReference>
<proteinExistence type="predicted"/>